<dbReference type="eggNOG" id="KOG0575">
    <property type="taxonomic scope" value="Eukaryota"/>
</dbReference>
<keyword evidence="3" id="KW-0418">Kinase</keyword>
<dbReference type="FunFam" id="1.10.510.10:FF:001266">
    <property type="entry name" value="Protein kinase, putative"/>
    <property type="match status" value="1"/>
</dbReference>
<dbReference type="PROSITE" id="PS50011">
    <property type="entry name" value="PROTEIN_KINASE_DOM"/>
    <property type="match status" value="1"/>
</dbReference>
<reference evidence="7 8" key="1">
    <citation type="journal article" date="2006" name="Nature">
        <title>Global trends of whole-genome duplications revealed by the ciliate Paramecium tetraurelia.</title>
        <authorList>
            <consortium name="Genoscope"/>
            <person name="Aury J.-M."/>
            <person name="Jaillon O."/>
            <person name="Duret L."/>
            <person name="Noel B."/>
            <person name="Jubin C."/>
            <person name="Porcel B.M."/>
            <person name="Segurens B."/>
            <person name="Daubin V."/>
            <person name="Anthouard V."/>
            <person name="Aiach N."/>
            <person name="Arnaiz O."/>
            <person name="Billaut A."/>
            <person name="Beisson J."/>
            <person name="Blanc I."/>
            <person name="Bouhouche K."/>
            <person name="Camara F."/>
            <person name="Duharcourt S."/>
            <person name="Guigo R."/>
            <person name="Gogendeau D."/>
            <person name="Katinka M."/>
            <person name="Keller A.-M."/>
            <person name="Kissmehl R."/>
            <person name="Klotz C."/>
            <person name="Koll F."/>
            <person name="Le Moue A."/>
            <person name="Lepere C."/>
            <person name="Malinsky S."/>
            <person name="Nowacki M."/>
            <person name="Nowak J.K."/>
            <person name="Plattner H."/>
            <person name="Poulain J."/>
            <person name="Ruiz F."/>
            <person name="Serrano V."/>
            <person name="Zagulski M."/>
            <person name="Dessen P."/>
            <person name="Betermier M."/>
            <person name="Weissenbach J."/>
            <person name="Scarpelli C."/>
            <person name="Schachter V."/>
            <person name="Sperling L."/>
            <person name="Meyer E."/>
            <person name="Cohen J."/>
            <person name="Wincker P."/>
        </authorList>
    </citation>
    <scope>NUCLEOTIDE SEQUENCE [LARGE SCALE GENOMIC DNA]</scope>
    <source>
        <strain evidence="7 8">Stock d4-2</strain>
    </source>
</reference>
<evidence type="ECO:0000259" key="6">
    <source>
        <dbReference type="PROSITE" id="PS50011"/>
    </source>
</evidence>
<dbReference type="AlphaFoldDB" id="A0EGG3"/>
<dbReference type="KEGG" id="ptm:GSPATT00026728001"/>
<dbReference type="InterPro" id="IPR000719">
    <property type="entry name" value="Prot_kinase_dom"/>
</dbReference>
<evidence type="ECO:0000256" key="1">
    <source>
        <dbReference type="ARBA" id="ARBA00022679"/>
    </source>
</evidence>
<dbReference type="OMA" id="ANQCYIV"/>
<evidence type="ECO:0000256" key="4">
    <source>
        <dbReference type="ARBA" id="ARBA00022840"/>
    </source>
</evidence>
<keyword evidence="1" id="KW-0808">Transferase</keyword>
<dbReference type="OrthoDB" id="286672at2759"/>
<dbReference type="HOGENOM" id="CLU_000288_37_6_1"/>
<name>A0EGG3_PARTE</name>
<dbReference type="Proteomes" id="UP000000600">
    <property type="component" value="Unassembled WGS sequence"/>
</dbReference>
<dbReference type="PANTHER" id="PTHR24348:SF22">
    <property type="entry name" value="NON-SPECIFIC SERINE_THREONINE PROTEIN KINASE"/>
    <property type="match status" value="1"/>
</dbReference>
<dbReference type="PROSITE" id="PS00107">
    <property type="entry name" value="PROTEIN_KINASE_ATP"/>
    <property type="match status" value="1"/>
</dbReference>
<dbReference type="GO" id="GO:0005524">
    <property type="term" value="F:ATP binding"/>
    <property type="evidence" value="ECO:0007669"/>
    <property type="project" value="UniProtKB-UniRule"/>
</dbReference>
<dbReference type="Pfam" id="PF00069">
    <property type="entry name" value="Pkinase"/>
    <property type="match status" value="1"/>
</dbReference>
<proteinExistence type="predicted"/>
<dbReference type="EMBL" id="CT868677">
    <property type="protein sequence ID" value="CAK94404.1"/>
    <property type="molecule type" value="Genomic_DNA"/>
</dbReference>
<dbReference type="SMART" id="SM00220">
    <property type="entry name" value="S_TKc"/>
    <property type="match status" value="1"/>
</dbReference>
<dbReference type="GO" id="GO:0000407">
    <property type="term" value="C:phagophore assembly site"/>
    <property type="evidence" value="ECO:0000318"/>
    <property type="project" value="GO_Central"/>
</dbReference>
<evidence type="ECO:0000256" key="5">
    <source>
        <dbReference type="PROSITE-ProRule" id="PRU10141"/>
    </source>
</evidence>
<dbReference type="SUPFAM" id="SSF56112">
    <property type="entry name" value="Protein kinase-like (PK-like)"/>
    <property type="match status" value="1"/>
</dbReference>
<dbReference type="PANTHER" id="PTHR24348">
    <property type="entry name" value="SERINE/THREONINE-PROTEIN KINASE UNC-51-RELATED"/>
    <property type="match status" value="1"/>
</dbReference>
<dbReference type="InterPro" id="IPR011009">
    <property type="entry name" value="Kinase-like_dom_sf"/>
</dbReference>
<sequence length="607" mass="71397">MNPPPSNKIINCPGKRVSDYLFVKEIGKGAFGQVFQAKNLLTNEVVAIKCIARSKLTDHGGIVGQLIQSEVEVLKQINNQHVVRLVQYLESANQCYIVLEYCNSGDFEQLWQSRNKRIPENEATNYMKQVLAGMQALHEKNILHRDLKLANILIHNSTLKIADLGFCKQLSDPNQQEKLSLGSLGNMAPEVVEQQPYGMAADMFSIGSMFYQLIFGQFPFTNQSQQKFLDDINNNKPNFRRNGLVISLELEQLLERMLMKDPNRRLKWSELYSHPLMQQKDLRYAQLSLNAIQADLINTKEMEQFYKDKDQNKMVEKPQDILSRLNINKQQEFQINRVVSQQLIEDEGTPGQLEDNIKQVEQLQQNMEQQIQEDKLVEYYIDKYMRLRDEIVYVSRTLNEAYENLGLDQCCLLCLVLAKKIYILNERLTKTLLEKDNIFQINDRILIKIYAHQHFEKFIQQIVEETTFAKDYVTYFAESLQHQPKLLQNKQGWHSEINKEISPQFNQIFKEVLNDFVFKLMEKTHDNNMKKEYDDEKKKSDNKHLFQLQIHLIDCSKYDKKYNQHGVIQKLFNYQKVNIYEQFDGLANKPVFEQQQLAQQRFDEMFD</sequence>
<feature type="domain" description="Protein kinase" evidence="6">
    <location>
        <begin position="20"/>
        <end position="277"/>
    </location>
</feature>
<dbReference type="Gene3D" id="1.10.510.10">
    <property type="entry name" value="Transferase(Phosphotransferase) domain 1"/>
    <property type="match status" value="1"/>
</dbReference>
<protein>
    <recommendedName>
        <fullName evidence="6">Protein kinase domain-containing protein</fullName>
    </recommendedName>
</protein>
<dbReference type="STRING" id="5888.A0EGG3"/>
<gene>
    <name evidence="7" type="ORF">GSPATT00026728001</name>
</gene>
<feature type="binding site" evidence="5">
    <location>
        <position position="49"/>
    </location>
    <ligand>
        <name>ATP</name>
        <dbReference type="ChEBI" id="CHEBI:30616"/>
    </ligand>
</feature>
<dbReference type="GO" id="GO:0005829">
    <property type="term" value="C:cytosol"/>
    <property type="evidence" value="ECO:0000318"/>
    <property type="project" value="GO_Central"/>
</dbReference>
<dbReference type="GO" id="GO:0016020">
    <property type="term" value="C:membrane"/>
    <property type="evidence" value="ECO:0000318"/>
    <property type="project" value="GO_Central"/>
</dbReference>
<dbReference type="GO" id="GO:0005737">
    <property type="term" value="C:cytoplasm"/>
    <property type="evidence" value="ECO:0000318"/>
    <property type="project" value="GO_Central"/>
</dbReference>
<organism evidence="7 8">
    <name type="scientific">Paramecium tetraurelia</name>
    <dbReference type="NCBI Taxonomy" id="5888"/>
    <lineage>
        <taxon>Eukaryota</taxon>
        <taxon>Sar</taxon>
        <taxon>Alveolata</taxon>
        <taxon>Ciliophora</taxon>
        <taxon>Intramacronucleata</taxon>
        <taxon>Oligohymenophorea</taxon>
        <taxon>Peniculida</taxon>
        <taxon>Parameciidae</taxon>
        <taxon>Paramecium</taxon>
    </lineage>
</organism>
<dbReference type="GO" id="GO:0000045">
    <property type="term" value="P:autophagosome assembly"/>
    <property type="evidence" value="ECO:0000318"/>
    <property type="project" value="GO_Central"/>
</dbReference>
<accession>A0EGG3</accession>
<evidence type="ECO:0000256" key="2">
    <source>
        <dbReference type="ARBA" id="ARBA00022741"/>
    </source>
</evidence>
<dbReference type="PROSITE" id="PS00108">
    <property type="entry name" value="PROTEIN_KINASE_ST"/>
    <property type="match status" value="1"/>
</dbReference>
<keyword evidence="2 5" id="KW-0547">Nucleotide-binding</keyword>
<evidence type="ECO:0000313" key="7">
    <source>
        <dbReference type="EMBL" id="CAK94404.1"/>
    </source>
</evidence>
<dbReference type="FunFam" id="3.30.200.20:FF:000042">
    <property type="entry name" value="Aurora kinase A"/>
    <property type="match status" value="1"/>
</dbReference>
<dbReference type="RefSeq" id="XP_001461777.1">
    <property type="nucleotide sequence ID" value="XM_001461740.1"/>
</dbReference>
<dbReference type="GO" id="GO:0010506">
    <property type="term" value="P:regulation of autophagy"/>
    <property type="evidence" value="ECO:0000318"/>
    <property type="project" value="GO_Central"/>
</dbReference>
<dbReference type="InterPro" id="IPR017441">
    <property type="entry name" value="Protein_kinase_ATP_BS"/>
</dbReference>
<evidence type="ECO:0000256" key="3">
    <source>
        <dbReference type="ARBA" id="ARBA00022777"/>
    </source>
</evidence>
<dbReference type="InParanoid" id="A0EGG3"/>
<evidence type="ECO:0000313" key="8">
    <source>
        <dbReference type="Proteomes" id="UP000000600"/>
    </source>
</evidence>
<dbReference type="GO" id="GO:0004674">
    <property type="term" value="F:protein serine/threonine kinase activity"/>
    <property type="evidence" value="ECO:0000318"/>
    <property type="project" value="GO_Central"/>
</dbReference>
<dbReference type="InterPro" id="IPR045269">
    <property type="entry name" value="Atg1-like"/>
</dbReference>
<dbReference type="GeneID" id="5047562"/>
<dbReference type="InterPro" id="IPR008271">
    <property type="entry name" value="Ser/Thr_kinase_AS"/>
</dbReference>
<keyword evidence="4 5" id="KW-0067">ATP-binding</keyword>
<dbReference type="GO" id="GO:0005776">
    <property type="term" value="C:autophagosome"/>
    <property type="evidence" value="ECO:0000318"/>
    <property type="project" value="GO_Central"/>
</dbReference>
<keyword evidence="8" id="KW-1185">Reference proteome</keyword>